<reference evidence="1" key="1">
    <citation type="submission" date="2020-07" db="EMBL/GenBank/DDBJ databases">
        <title>Huge and variable diversity of episymbiotic CPR bacteria and DPANN archaea in groundwater ecosystems.</title>
        <authorList>
            <person name="He C.Y."/>
            <person name="Keren R."/>
            <person name="Whittaker M."/>
            <person name="Farag I.F."/>
            <person name="Doudna J."/>
            <person name="Cate J.H.D."/>
            <person name="Banfield J.F."/>
        </authorList>
    </citation>
    <scope>NUCLEOTIDE SEQUENCE</scope>
    <source>
        <strain evidence="1">NC_groundwater_928_Pr1_S-0.2um_72_17</strain>
    </source>
</reference>
<dbReference type="AlphaFoldDB" id="A0A9D6L642"/>
<organism evidence="1 2">
    <name type="scientific">Eiseniibacteriota bacterium</name>
    <dbReference type="NCBI Taxonomy" id="2212470"/>
    <lineage>
        <taxon>Bacteria</taxon>
        <taxon>Candidatus Eiseniibacteriota</taxon>
    </lineage>
</organism>
<dbReference type="Proteomes" id="UP000807850">
    <property type="component" value="Unassembled WGS sequence"/>
</dbReference>
<gene>
    <name evidence="1" type="ORF">HY076_04995</name>
</gene>
<accession>A0A9D6L642</accession>
<comment type="caution">
    <text evidence="1">The sequence shown here is derived from an EMBL/GenBank/DDBJ whole genome shotgun (WGS) entry which is preliminary data.</text>
</comment>
<name>A0A9D6L642_UNCEI</name>
<feature type="non-terminal residue" evidence="1">
    <location>
        <position position="157"/>
    </location>
</feature>
<sequence length="157" mass="17731">MDLDAPAPRWRFSRPALRSAHLERIRERLEFVRGFFPELDGITIRVGLAQKRGVLGWGSLDAAHPGVWVRPRRLDAFTIAHEFTHLLQARGLVPRGERACDLWALARSPLLVDAPPGYLRLPGDLARERRLDAHQAALLYRAARSALAARARGERSY</sequence>
<proteinExistence type="predicted"/>
<dbReference type="EMBL" id="JACQAY010000155">
    <property type="protein sequence ID" value="MBI3539608.1"/>
    <property type="molecule type" value="Genomic_DNA"/>
</dbReference>
<evidence type="ECO:0000313" key="2">
    <source>
        <dbReference type="Proteomes" id="UP000807850"/>
    </source>
</evidence>
<protein>
    <submittedName>
        <fullName evidence="1">Uncharacterized protein</fullName>
    </submittedName>
</protein>
<evidence type="ECO:0000313" key="1">
    <source>
        <dbReference type="EMBL" id="MBI3539608.1"/>
    </source>
</evidence>